<dbReference type="SUPFAM" id="SSF141986">
    <property type="entry name" value="LD-carboxypeptidase A C-terminal domain-like"/>
    <property type="match status" value="1"/>
</dbReference>
<dbReference type="GO" id="GO:0004180">
    <property type="term" value="F:carboxypeptidase activity"/>
    <property type="evidence" value="ECO:0007669"/>
    <property type="project" value="UniProtKB-KW"/>
</dbReference>
<dbReference type="CDD" id="cd07025">
    <property type="entry name" value="Peptidase_S66"/>
    <property type="match status" value="1"/>
</dbReference>
<evidence type="ECO:0000256" key="3">
    <source>
        <dbReference type="ARBA" id="ARBA00022670"/>
    </source>
</evidence>
<keyword evidence="10" id="KW-1185">Reference proteome</keyword>
<proteinExistence type="inferred from homology"/>
<evidence type="ECO:0000256" key="4">
    <source>
        <dbReference type="ARBA" id="ARBA00022801"/>
    </source>
</evidence>
<comment type="similarity">
    <text evidence="1">Belongs to the peptidase S66 family.</text>
</comment>
<feature type="active site" description="Charge relay system" evidence="6">
    <location>
        <position position="206"/>
    </location>
</feature>
<evidence type="ECO:0000313" key="9">
    <source>
        <dbReference type="EMBL" id="MBP3942141.1"/>
    </source>
</evidence>
<dbReference type="InterPro" id="IPR040921">
    <property type="entry name" value="Peptidase_S66C"/>
</dbReference>
<dbReference type="InterPro" id="IPR003507">
    <property type="entry name" value="S66_fam"/>
</dbReference>
<comment type="caution">
    <text evidence="9">The sequence shown here is derived from an EMBL/GenBank/DDBJ whole genome shotgun (WGS) entry which is preliminary data.</text>
</comment>
<keyword evidence="5" id="KW-0720">Serine protease</keyword>
<evidence type="ECO:0000259" key="8">
    <source>
        <dbReference type="Pfam" id="PF17676"/>
    </source>
</evidence>
<feature type="active site" description="Charge relay system" evidence="6">
    <location>
        <position position="276"/>
    </location>
</feature>
<keyword evidence="3" id="KW-0645">Protease</keyword>
<protein>
    <submittedName>
        <fullName evidence="9">LD-carboxypeptidase</fullName>
    </submittedName>
</protein>
<evidence type="ECO:0000256" key="6">
    <source>
        <dbReference type="PIRSR" id="PIRSR028757-1"/>
    </source>
</evidence>
<dbReference type="Proteomes" id="UP000679691">
    <property type="component" value="Unassembled WGS sequence"/>
</dbReference>
<dbReference type="Pfam" id="PF02016">
    <property type="entry name" value="Peptidase_S66"/>
    <property type="match status" value="1"/>
</dbReference>
<keyword evidence="4" id="KW-0378">Hydrolase</keyword>
<dbReference type="PIRSF" id="PIRSF028757">
    <property type="entry name" value="LD-carboxypeptidase"/>
    <property type="match status" value="1"/>
</dbReference>
<evidence type="ECO:0000313" key="10">
    <source>
        <dbReference type="Proteomes" id="UP000679691"/>
    </source>
</evidence>
<dbReference type="InterPro" id="IPR040449">
    <property type="entry name" value="Peptidase_S66_N"/>
</dbReference>
<dbReference type="PANTHER" id="PTHR30237:SF2">
    <property type="entry name" value="MUREIN TETRAPEPTIDE CARBOXYPEPTIDASE"/>
    <property type="match status" value="1"/>
</dbReference>
<evidence type="ECO:0000256" key="1">
    <source>
        <dbReference type="ARBA" id="ARBA00010233"/>
    </source>
</evidence>
<evidence type="ECO:0000259" key="7">
    <source>
        <dbReference type="Pfam" id="PF02016"/>
    </source>
</evidence>
<evidence type="ECO:0000256" key="2">
    <source>
        <dbReference type="ARBA" id="ARBA00022645"/>
    </source>
</evidence>
<dbReference type="GO" id="GO:0008236">
    <property type="term" value="F:serine-type peptidase activity"/>
    <property type="evidence" value="ECO:0007669"/>
    <property type="project" value="UniProtKB-KW"/>
</dbReference>
<dbReference type="GO" id="GO:0006508">
    <property type="term" value="P:proteolysis"/>
    <property type="evidence" value="ECO:0007669"/>
    <property type="project" value="UniProtKB-KW"/>
</dbReference>
<name>A0A8T4HBH2_9SPHI</name>
<dbReference type="PANTHER" id="PTHR30237">
    <property type="entry name" value="MURAMOYLTETRAPEPTIDE CARBOXYPEPTIDASE"/>
    <property type="match status" value="1"/>
</dbReference>
<feature type="domain" description="LD-carboxypeptidase N-terminal" evidence="7">
    <location>
        <begin position="13"/>
        <end position="128"/>
    </location>
</feature>
<feature type="domain" description="LD-carboxypeptidase C-terminal" evidence="8">
    <location>
        <begin position="175"/>
        <end position="291"/>
    </location>
</feature>
<dbReference type="Gene3D" id="3.50.30.60">
    <property type="entry name" value="LD-carboxypeptidase A C-terminal domain-like"/>
    <property type="match status" value="1"/>
</dbReference>
<gene>
    <name evidence="9" type="ORF">J5U18_00930</name>
</gene>
<sequence length="304" mass="33848">MKIPEFLQPGDKVAIVCPASFIRGDISKGIAILESWGLEVHVGETVDSQFHQFAGDDTLRAADFQWALNHPEIKAVFAARGGYGSVRIIDKIDFSIFQKQPKWVIGFSDITVFHTHINRRYNCATIHGQMPKSFETGTPASLETLRQALFGEAVSYTFSKNPLNKGFIGREATIKGRLIGGNLAILHSLVGSVSEPKYKNKILFIEDVGETFYNVDRMLWTLKRAGHLKKLKGIIVGGFSGMRDNSPAYGYSIEEIILEKVQEYDYPVVFDFPAGHIDDNHALIFGQKVALETVGDICRVSYSD</sequence>
<dbReference type="InterPro" id="IPR029062">
    <property type="entry name" value="Class_I_gatase-like"/>
</dbReference>
<evidence type="ECO:0000256" key="5">
    <source>
        <dbReference type="ARBA" id="ARBA00022825"/>
    </source>
</evidence>
<dbReference type="Pfam" id="PF17676">
    <property type="entry name" value="Peptidase_S66C"/>
    <property type="match status" value="1"/>
</dbReference>
<dbReference type="Gene3D" id="3.40.50.10740">
    <property type="entry name" value="Class I glutamine amidotransferase-like"/>
    <property type="match status" value="1"/>
</dbReference>
<dbReference type="InterPro" id="IPR027461">
    <property type="entry name" value="Carboxypeptidase_A_C_sf"/>
</dbReference>
<feature type="active site" description="Nucleophile" evidence="6">
    <location>
        <position position="108"/>
    </location>
</feature>
<dbReference type="SUPFAM" id="SSF52317">
    <property type="entry name" value="Class I glutamine amidotransferase-like"/>
    <property type="match status" value="1"/>
</dbReference>
<dbReference type="AlphaFoldDB" id="A0A8T4HBH2"/>
<dbReference type="InterPro" id="IPR027478">
    <property type="entry name" value="LdcA_N"/>
</dbReference>
<keyword evidence="2" id="KW-0121">Carboxypeptidase</keyword>
<organism evidence="9 10">
    <name type="scientific">Rhinopithecimicrobium faecis</name>
    <dbReference type="NCBI Taxonomy" id="2820698"/>
    <lineage>
        <taxon>Bacteria</taxon>
        <taxon>Pseudomonadati</taxon>
        <taxon>Bacteroidota</taxon>
        <taxon>Sphingobacteriia</taxon>
        <taxon>Sphingobacteriales</taxon>
        <taxon>Sphingobacteriaceae</taxon>
        <taxon>Rhinopithecimicrobium</taxon>
    </lineage>
</organism>
<reference evidence="9" key="1">
    <citation type="submission" date="2021-03" db="EMBL/GenBank/DDBJ databases">
        <authorList>
            <person name="Lu T."/>
            <person name="Wang Q."/>
            <person name="Han X."/>
        </authorList>
    </citation>
    <scope>NUCLEOTIDE SEQUENCE</scope>
    <source>
        <strain evidence="9">WQ 2009</strain>
    </source>
</reference>
<dbReference type="EMBL" id="JAGKSB010000001">
    <property type="protein sequence ID" value="MBP3942141.1"/>
    <property type="molecule type" value="Genomic_DNA"/>
</dbReference>
<accession>A0A8T4HBH2</accession>